<evidence type="ECO:0000313" key="2">
    <source>
        <dbReference type="Proteomes" id="UP000237000"/>
    </source>
</evidence>
<dbReference type="InParanoid" id="A0A2P5FN89"/>
<evidence type="ECO:0000313" key="1">
    <source>
        <dbReference type="EMBL" id="PON99277.1"/>
    </source>
</evidence>
<proteinExistence type="predicted"/>
<organism evidence="1 2">
    <name type="scientific">Trema orientale</name>
    <name type="common">Charcoal tree</name>
    <name type="synonym">Celtis orientalis</name>
    <dbReference type="NCBI Taxonomy" id="63057"/>
    <lineage>
        <taxon>Eukaryota</taxon>
        <taxon>Viridiplantae</taxon>
        <taxon>Streptophyta</taxon>
        <taxon>Embryophyta</taxon>
        <taxon>Tracheophyta</taxon>
        <taxon>Spermatophyta</taxon>
        <taxon>Magnoliopsida</taxon>
        <taxon>eudicotyledons</taxon>
        <taxon>Gunneridae</taxon>
        <taxon>Pentapetalae</taxon>
        <taxon>rosids</taxon>
        <taxon>fabids</taxon>
        <taxon>Rosales</taxon>
        <taxon>Cannabaceae</taxon>
        <taxon>Trema</taxon>
    </lineage>
</organism>
<name>A0A2P5FN89_TREOI</name>
<protein>
    <submittedName>
        <fullName evidence="1">Uncharacterized protein</fullName>
    </submittedName>
</protein>
<gene>
    <name evidence="1" type="ORF">TorRG33x02_048200</name>
</gene>
<dbReference type="EMBL" id="JXTC01000019">
    <property type="protein sequence ID" value="PON99277.1"/>
    <property type="molecule type" value="Genomic_DNA"/>
</dbReference>
<dbReference type="Proteomes" id="UP000237000">
    <property type="component" value="Unassembled WGS sequence"/>
</dbReference>
<reference evidence="2" key="1">
    <citation type="submission" date="2016-06" db="EMBL/GenBank/DDBJ databases">
        <title>Parallel loss of symbiosis genes in relatives of nitrogen-fixing non-legume Parasponia.</title>
        <authorList>
            <person name="Van Velzen R."/>
            <person name="Holmer R."/>
            <person name="Bu F."/>
            <person name="Rutten L."/>
            <person name="Van Zeijl A."/>
            <person name="Liu W."/>
            <person name="Santuari L."/>
            <person name="Cao Q."/>
            <person name="Sharma T."/>
            <person name="Shen D."/>
            <person name="Roswanjaya Y."/>
            <person name="Wardhani T."/>
            <person name="Kalhor M.S."/>
            <person name="Jansen J."/>
            <person name="Van den Hoogen J."/>
            <person name="Gungor B."/>
            <person name="Hartog M."/>
            <person name="Hontelez J."/>
            <person name="Verver J."/>
            <person name="Yang W.-C."/>
            <person name="Schijlen E."/>
            <person name="Repin R."/>
            <person name="Schilthuizen M."/>
            <person name="Schranz E."/>
            <person name="Heidstra R."/>
            <person name="Miyata K."/>
            <person name="Fedorova E."/>
            <person name="Kohlen W."/>
            <person name="Bisseling T."/>
            <person name="Smit S."/>
            <person name="Geurts R."/>
        </authorList>
    </citation>
    <scope>NUCLEOTIDE SEQUENCE [LARGE SCALE GENOMIC DNA]</scope>
    <source>
        <strain evidence="2">cv. RG33-2</strain>
    </source>
</reference>
<keyword evidence="2" id="KW-1185">Reference proteome</keyword>
<accession>A0A2P5FN89</accession>
<sequence length="36" mass="4408">MLQPLSPPFMLRPLFHPRPSFVLKKLEHLDYRFLRS</sequence>
<dbReference type="AlphaFoldDB" id="A0A2P5FN89"/>
<comment type="caution">
    <text evidence="1">The sequence shown here is derived from an EMBL/GenBank/DDBJ whole genome shotgun (WGS) entry which is preliminary data.</text>
</comment>